<dbReference type="GO" id="GO:0060003">
    <property type="term" value="P:copper ion export"/>
    <property type="evidence" value="ECO:0007669"/>
    <property type="project" value="TreeGrafter"/>
</dbReference>
<comment type="caution">
    <text evidence="4">The sequence shown here is derived from an EMBL/GenBank/DDBJ whole genome shotgun (WGS) entry which is preliminary data.</text>
</comment>
<evidence type="ECO:0000256" key="1">
    <source>
        <dbReference type="ARBA" id="ARBA00009477"/>
    </source>
</evidence>
<dbReference type="Gene3D" id="2.40.50.100">
    <property type="match status" value="1"/>
</dbReference>
<keyword evidence="5" id="KW-1185">Reference proteome</keyword>
<dbReference type="SUPFAM" id="SSF111369">
    <property type="entry name" value="HlyD-like secretion proteins"/>
    <property type="match status" value="1"/>
</dbReference>
<evidence type="ECO:0000259" key="3">
    <source>
        <dbReference type="Pfam" id="PF25917"/>
    </source>
</evidence>
<sequence length="375" mass="42216">MAYTYKLNTALAFIILVSACNQNPTDTDMEETMAETTGITLEKKQFDSSKFKLGKVEEQDFTKIINATGSLDIPEKNTAAVSTLMSGTIGSINIIEGEWVRKGQQLFTITNPEIINMQEEFLIADSQLEYLQEEYNRQIDLQRENLSTKKDLLKAKSELHTTQAKHGALRKKLNLYGINTNQLTINSLVSTLKVAAPISGYITHIDAIQGMFLEPNETALKIANASHIHLELSVLEKDALLLKKEQPLTFTLQGNPDKKYHATIHLINRSINEKHMITIHCHIEDDSNQSLVPGMYANAEILIDEYRAKALPEDALVKMNEVYYGMMLRSQDDAGMIFDKKSIEVGAQQNGFIEIKEALDPEIEFLINGAYYLIQ</sequence>
<dbReference type="GO" id="GO:0030313">
    <property type="term" value="C:cell envelope"/>
    <property type="evidence" value="ECO:0007669"/>
    <property type="project" value="TreeGrafter"/>
</dbReference>
<feature type="domain" description="Multidrug resistance protein MdtA-like barrel-sandwich hybrid" evidence="3">
    <location>
        <begin position="77"/>
        <end position="219"/>
    </location>
</feature>
<evidence type="ECO:0000313" key="4">
    <source>
        <dbReference type="EMBL" id="GLR17612.1"/>
    </source>
</evidence>
<keyword evidence="2" id="KW-0813">Transport</keyword>
<proteinExistence type="inferred from homology"/>
<dbReference type="InterPro" id="IPR051909">
    <property type="entry name" value="MFP_Cation_Efflux"/>
</dbReference>
<dbReference type="Proteomes" id="UP001156666">
    <property type="component" value="Unassembled WGS sequence"/>
</dbReference>
<evidence type="ECO:0000313" key="5">
    <source>
        <dbReference type="Proteomes" id="UP001156666"/>
    </source>
</evidence>
<organism evidence="4 5">
    <name type="scientific">Portibacter lacus</name>
    <dbReference type="NCBI Taxonomy" id="1099794"/>
    <lineage>
        <taxon>Bacteria</taxon>
        <taxon>Pseudomonadati</taxon>
        <taxon>Bacteroidota</taxon>
        <taxon>Saprospiria</taxon>
        <taxon>Saprospirales</taxon>
        <taxon>Haliscomenobacteraceae</taxon>
        <taxon>Portibacter</taxon>
    </lineage>
</organism>
<gene>
    <name evidence="4" type="ORF">GCM10007940_22270</name>
</gene>
<evidence type="ECO:0000256" key="2">
    <source>
        <dbReference type="ARBA" id="ARBA00022448"/>
    </source>
</evidence>
<dbReference type="RefSeq" id="WP_235291282.1">
    <property type="nucleotide sequence ID" value="NZ_BSOH01000014.1"/>
</dbReference>
<dbReference type="PANTHER" id="PTHR30097">
    <property type="entry name" value="CATION EFFLUX SYSTEM PROTEIN CUSB"/>
    <property type="match status" value="1"/>
</dbReference>
<dbReference type="Gene3D" id="2.40.30.170">
    <property type="match status" value="1"/>
</dbReference>
<name>A0AA37SPE5_9BACT</name>
<accession>A0AA37SPE5</accession>
<dbReference type="GO" id="GO:0016020">
    <property type="term" value="C:membrane"/>
    <property type="evidence" value="ECO:0007669"/>
    <property type="project" value="InterPro"/>
</dbReference>
<dbReference type="PROSITE" id="PS51257">
    <property type="entry name" value="PROKAR_LIPOPROTEIN"/>
    <property type="match status" value="1"/>
</dbReference>
<dbReference type="NCBIfam" id="TIGR01730">
    <property type="entry name" value="RND_mfp"/>
    <property type="match status" value="1"/>
</dbReference>
<dbReference type="EMBL" id="BSOH01000014">
    <property type="protein sequence ID" value="GLR17612.1"/>
    <property type="molecule type" value="Genomic_DNA"/>
</dbReference>
<dbReference type="GO" id="GO:0022857">
    <property type="term" value="F:transmembrane transporter activity"/>
    <property type="evidence" value="ECO:0007669"/>
    <property type="project" value="InterPro"/>
</dbReference>
<dbReference type="PANTHER" id="PTHR30097:SF4">
    <property type="entry name" value="SLR6042 PROTEIN"/>
    <property type="match status" value="1"/>
</dbReference>
<protein>
    <recommendedName>
        <fullName evidence="3">Multidrug resistance protein MdtA-like barrel-sandwich hybrid domain-containing protein</fullName>
    </recommendedName>
</protein>
<dbReference type="AlphaFoldDB" id="A0AA37SPE5"/>
<comment type="similarity">
    <text evidence="1">Belongs to the membrane fusion protein (MFP) (TC 8.A.1) family.</text>
</comment>
<reference evidence="4" key="1">
    <citation type="journal article" date="2014" name="Int. J. Syst. Evol. Microbiol.">
        <title>Complete genome sequence of Corynebacterium casei LMG S-19264T (=DSM 44701T), isolated from a smear-ripened cheese.</title>
        <authorList>
            <consortium name="US DOE Joint Genome Institute (JGI-PGF)"/>
            <person name="Walter F."/>
            <person name="Albersmeier A."/>
            <person name="Kalinowski J."/>
            <person name="Ruckert C."/>
        </authorList>
    </citation>
    <scope>NUCLEOTIDE SEQUENCE</scope>
    <source>
        <strain evidence="4">NBRC 108769</strain>
    </source>
</reference>
<dbReference type="GO" id="GO:0015679">
    <property type="term" value="P:plasma membrane copper ion transport"/>
    <property type="evidence" value="ECO:0007669"/>
    <property type="project" value="TreeGrafter"/>
</dbReference>
<dbReference type="InterPro" id="IPR058625">
    <property type="entry name" value="MdtA-like_BSH"/>
</dbReference>
<dbReference type="Pfam" id="PF25917">
    <property type="entry name" value="BSH_RND"/>
    <property type="match status" value="1"/>
</dbReference>
<dbReference type="InterPro" id="IPR006143">
    <property type="entry name" value="RND_pump_MFP"/>
</dbReference>
<reference evidence="4" key="2">
    <citation type="submission" date="2023-01" db="EMBL/GenBank/DDBJ databases">
        <title>Draft genome sequence of Portibacter lacus strain NBRC 108769.</title>
        <authorList>
            <person name="Sun Q."/>
            <person name="Mori K."/>
        </authorList>
    </citation>
    <scope>NUCLEOTIDE SEQUENCE</scope>
    <source>
        <strain evidence="4">NBRC 108769</strain>
    </source>
</reference>